<dbReference type="AlphaFoldDB" id="A0A3Q7FP02"/>
<proteinExistence type="predicted"/>
<accession>A0A3Q7FP02</accession>
<dbReference type="InParanoid" id="A0A3Q7FP02"/>
<reference evidence="1" key="2">
    <citation type="submission" date="2019-01" db="UniProtKB">
        <authorList>
            <consortium name="EnsemblPlants"/>
        </authorList>
    </citation>
    <scope>IDENTIFICATION</scope>
    <source>
        <strain evidence="1">cv. Heinz 1706</strain>
    </source>
</reference>
<protein>
    <submittedName>
        <fullName evidence="1">Uncharacterized protein</fullName>
    </submittedName>
</protein>
<keyword evidence="2" id="KW-1185">Reference proteome</keyword>
<dbReference type="EnsemblPlants" id="Solyc03g094145.1.1">
    <property type="protein sequence ID" value="Solyc03g094145.1.1.1"/>
    <property type="gene ID" value="Solyc03g094145.1"/>
</dbReference>
<name>A0A3Q7FP02_SOLLC</name>
<dbReference type="Gramene" id="Solyc03g094145.1.1">
    <property type="protein sequence ID" value="Solyc03g094145.1.1.1"/>
    <property type="gene ID" value="Solyc03g094145.1"/>
</dbReference>
<evidence type="ECO:0000313" key="1">
    <source>
        <dbReference type="EnsemblPlants" id="Solyc03g094145.1.1.1"/>
    </source>
</evidence>
<organism evidence="1">
    <name type="scientific">Solanum lycopersicum</name>
    <name type="common">Tomato</name>
    <name type="synonym">Lycopersicon esculentum</name>
    <dbReference type="NCBI Taxonomy" id="4081"/>
    <lineage>
        <taxon>Eukaryota</taxon>
        <taxon>Viridiplantae</taxon>
        <taxon>Streptophyta</taxon>
        <taxon>Embryophyta</taxon>
        <taxon>Tracheophyta</taxon>
        <taxon>Spermatophyta</taxon>
        <taxon>Magnoliopsida</taxon>
        <taxon>eudicotyledons</taxon>
        <taxon>Gunneridae</taxon>
        <taxon>Pentapetalae</taxon>
        <taxon>asterids</taxon>
        <taxon>lamiids</taxon>
        <taxon>Solanales</taxon>
        <taxon>Solanaceae</taxon>
        <taxon>Solanoideae</taxon>
        <taxon>Solaneae</taxon>
        <taxon>Solanum</taxon>
        <taxon>Solanum subgen. Lycopersicon</taxon>
    </lineage>
</organism>
<dbReference type="Proteomes" id="UP000004994">
    <property type="component" value="Chromosome 3"/>
</dbReference>
<reference evidence="1" key="1">
    <citation type="journal article" date="2012" name="Nature">
        <title>The tomato genome sequence provides insights into fleshy fruit evolution.</title>
        <authorList>
            <consortium name="Tomato Genome Consortium"/>
        </authorList>
    </citation>
    <scope>NUCLEOTIDE SEQUENCE [LARGE SCALE GENOMIC DNA]</scope>
    <source>
        <strain evidence="1">cv. Heinz 1706</strain>
    </source>
</reference>
<sequence>SAEGVLSLTPARLKQFKSYLLRKREKR</sequence>
<evidence type="ECO:0000313" key="2">
    <source>
        <dbReference type="Proteomes" id="UP000004994"/>
    </source>
</evidence>